<dbReference type="InterPro" id="IPR005821">
    <property type="entry name" value="Ion_trans_dom"/>
</dbReference>
<feature type="transmembrane region" description="Helical" evidence="12">
    <location>
        <begin position="189"/>
        <end position="206"/>
    </location>
</feature>
<dbReference type="PANTHER" id="PTHR11537:SF254">
    <property type="entry name" value="POTASSIUM VOLTAGE-GATED CHANNEL PROTEIN SHAB"/>
    <property type="match status" value="1"/>
</dbReference>
<sequence length="255" mass="28533">MAVREESETADGVVTRVRPFLRLKAVIERRDSRAGRLFDGGIQFLIILNLIAFSIDTLPSIPENLRITLAGFEIFSIVIFTLEYLTRLLVADSRPRFIFSFFGLVDLAATLPFYLAFGMDLRAIRALRLLRLLKLLRYGPAINRFHRAFFIARDELILFGTAAMIVLFLAATGIYFFENEAQPEAFQSVFHALWWAVATLTTVGYGDVYPVTVGGRVFTAFVVIVGLGIVAVPTGLFASALSKARAEEDEAKRRK</sequence>
<dbReference type="Pfam" id="PF00520">
    <property type="entry name" value="Ion_trans"/>
    <property type="match status" value="1"/>
</dbReference>
<evidence type="ECO:0000256" key="5">
    <source>
        <dbReference type="ARBA" id="ARBA00022826"/>
    </source>
</evidence>
<keyword evidence="6" id="KW-0851">Voltage-gated channel</keyword>
<dbReference type="InterPro" id="IPR027359">
    <property type="entry name" value="Volt_channel_dom_sf"/>
</dbReference>
<feature type="transmembrane region" description="Helical" evidence="12">
    <location>
        <begin position="156"/>
        <end position="177"/>
    </location>
</feature>
<dbReference type="PANTHER" id="PTHR11537">
    <property type="entry name" value="VOLTAGE-GATED POTASSIUM CHANNEL"/>
    <property type="match status" value="1"/>
</dbReference>
<keyword evidence="11" id="KW-0407">Ion channel</keyword>
<evidence type="ECO:0000259" key="13">
    <source>
        <dbReference type="Pfam" id="PF00520"/>
    </source>
</evidence>
<evidence type="ECO:0000256" key="10">
    <source>
        <dbReference type="ARBA" id="ARBA00023136"/>
    </source>
</evidence>
<organism evidence="14 15">
    <name type="scientific">Iodidimonas nitroreducens</name>
    <dbReference type="NCBI Taxonomy" id="1236968"/>
    <lineage>
        <taxon>Bacteria</taxon>
        <taxon>Pseudomonadati</taxon>
        <taxon>Pseudomonadota</taxon>
        <taxon>Alphaproteobacteria</taxon>
        <taxon>Iodidimonadales</taxon>
        <taxon>Iodidimonadaceae</taxon>
        <taxon>Iodidimonas</taxon>
    </lineage>
</organism>
<dbReference type="SUPFAM" id="SSF81324">
    <property type="entry name" value="Voltage-gated potassium channels"/>
    <property type="match status" value="1"/>
</dbReference>
<feature type="transmembrane region" description="Helical" evidence="12">
    <location>
        <begin position="97"/>
        <end position="117"/>
    </location>
</feature>
<dbReference type="Gene3D" id="1.10.287.70">
    <property type="match status" value="1"/>
</dbReference>
<dbReference type="GO" id="GO:0005249">
    <property type="term" value="F:voltage-gated potassium channel activity"/>
    <property type="evidence" value="ECO:0007669"/>
    <property type="project" value="InterPro"/>
</dbReference>
<reference evidence="14 15" key="1">
    <citation type="submission" date="2019-09" db="EMBL/GenBank/DDBJ databases">
        <title>NBRP : Genome information of microbial organism related human and environment.</title>
        <authorList>
            <person name="Hattori M."/>
            <person name="Oshima K."/>
            <person name="Inaba H."/>
            <person name="Suda W."/>
            <person name="Sakamoto M."/>
            <person name="Iino T."/>
            <person name="Kitahara M."/>
            <person name="Oshida Y."/>
            <person name="Iida T."/>
            <person name="Kudo T."/>
            <person name="Itoh T."/>
            <person name="Ohkuma M."/>
        </authorList>
    </citation>
    <scope>NUCLEOTIDE SEQUENCE [LARGE SCALE GENOMIC DNA]</scope>
    <source>
        <strain evidence="14 15">Q-1</strain>
    </source>
</reference>
<keyword evidence="2" id="KW-0813">Transport</keyword>
<keyword evidence="15" id="KW-1185">Reference proteome</keyword>
<evidence type="ECO:0000256" key="12">
    <source>
        <dbReference type="SAM" id="Phobius"/>
    </source>
</evidence>
<evidence type="ECO:0000256" key="8">
    <source>
        <dbReference type="ARBA" id="ARBA00022989"/>
    </source>
</evidence>
<evidence type="ECO:0000256" key="11">
    <source>
        <dbReference type="ARBA" id="ARBA00023303"/>
    </source>
</evidence>
<feature type="transmembrane region" description="Helical" evidence="12">
    <location>
        <begin position="218"/>
        <end position="238"/>
    </location>
</feature>
<dbReference type="GO" id="GO:0008076">
    <property type="term" value="C:voltage-gated potassium channel complex"/>
    <property type="evidence" value="ECO:0007669"/>
    <property type="project" value="InterPro"/>
</dbReference>
<evidence type="ECO:0000256" key="6">
    <source>
        <dbReference type="ARBA" id="ARBA00022882"/>
    </source>
</evidence>
<keyword evidence="5" id="KW-0631">Potassium channel</keyword>
<dbReference type="AlphaFoldDB" id="A0A5A7NDH4"/>
<evidence type="ECO:0000256" key="4">
    <source>
        <dbReference type="ARBA" id="ARBA00022692"/>
    </source>
</evidence>
<evidence type="ECO:0000256" key="3">
    <source>
        <dbReference type="ARBA" id="ARBA00022538"/>
    </source>
</evidence>
<dbReference type="Gene3D" id="1.20.120.350">
    <property type="entry name" value="Voltage-gated potassium channels. Chain C"/>
    <property type="match status" value="1"/>
</dbReference>
<keyword evidence="10 12" id="KW-0472">Membrane</keyword>
<comment type="caution">
    <text evidence="14">The sequence shown here is derived from an EMBL/GenBank/DDBJ whole genome shotgun (WGS) entry which is preliminary data.</text>
</comment>
<dbReference type="InterPro" id="IPR028325">
    <property type="entry name" value="VG_K_chnl"/>
</dbReference>
<evidence type="ECO:0000313" key="14">
    <source>
        <dbReference type="EMBL" id="GER05675.1"/>
    </source>
</evidence>
<name>A0A5A7NDH4_9PROT</name>
<feature type="domain" description="Ion transport" evidence="13">
    <location>
        <begin position="37"/>
        <end position="248"/>
    </location>
</feature>
<keyword evidence="8 12" id="KW-1133">Transmembrane helix</keyword>
<comment type="subcellular location">
    <subcellularLocation>
        <location evidence="1">Membrane</location>
        <topology evidence="1">Multi-pass membrane protein</topology>
    </subcellularLocation>
</comment>
<proteinExistence type="predicted"/>
<dbReference type="RefSeq" id="WP_042087444.1">
    <property type="nucleotide sequence ID" value="NZ_BKCN01000042.1"/>
</dbReference>
<keyword evidence="7" id="KW-0630">Potassium</keyword>
<evidence type="ECO:0000256" key="1">
    <source>
        <dbReference type="ARBA" id="ARBA00004141"/>
    </source>
</evidence>
<evidence type="ECO:0000256" key="7">
    <source>
        <dbReference type="ARBA" id="ARBA00022958"/>
    </source>
</evidence>
<keyword evidence="9" id="KW-0406">Ion transport</keyword>
<dbReference type="PRINTS" id="PR00169">
    <property type="entry name" value="KCHANNEL"/>
</dbReference>
<dbReference type="Proteomes" id="UP000324996">
    <property type="component" value="Unassembled WGS sequence"/>
</dbReference>
<protein>
    <recommendedName>
        <fullName evidence="13">Ion transport domain-containing protein</fullName>
    </recommendedName>
</protein>
<evidence type="ECO:0000313" key="15">
    <source>
        <dbReference type="Proteomes" id="UP000324996"/>
    </source>
</evidence>
<keyword evidence="4 12" id="KW-0812">Transmembrane</keyword>
<dbReference type="EMBL" id="BKCN01000042">
    <property type="protein sequence ID" value="GER05675.1"/>
    <property type="molecule type" value="Genomic_DNA"/>
</dbReference>
<gene>
    <name evidence="14" type="ORF">JCM17846_33570</name>
</gene>
<feature type="transmembrane region" description="Helical" evidence="12">
    <location>
        <begin position="37"/>
        <end position="55"/>
    </location>
</feature>
<accession>A0A5A7NDH4</accession>
<feature type="transmembrane region" description="Helical" evidence="12">
    <location>
        <begin position="67"/>
        <end position="85"/>
    </location>
</feature>
<evidence type="ECO:0000256" key="2">
    <source>
        <dbReference type="ARBA" id="ARBA00022448"/>
    </source>
</evidence>
<evidence type="ECO:0000256" key="9">
    <source>
        <dbReference type="ARBA" id="ARBA00023065"/>
    </source>
</evidence>
<keyword evidence="3" id="KW-0633">Potassium transport</keyword>
<dbReference type="GO" id="GO:0001508">
    <property type="term" value="P:action potential"/>
    <property type="evidence" value="ECO:0007669"/>
    <property type="project" value="TreeGrafter"/>
</dbReference>